<keyword evidence="2" id="KW-0802">TPR repeat</keyword>
<evidence type="ECO:0000256" key="2">
    <source>
        <dbReference type="ARBA" id="ARBA00022803"/>
    </source>
</evidence>
<evidence type="ECO:0000313" key="4">
    <source>
        <dbReference type="Proteomes" id="UP001497623"/>
    </source>
</evidence>
<accession>A0AAV2Q9Q8</accession>
<protein>
    <submittedName>
        <fullName evidence="3">Uncharacterized protein</fullName>
    </submittedName>
</protein>
<dbReference type="GO" id="GO:0006401">
    <property type="term" value="P:RNA catabolic process"/>
    <property type="evidence" value="ECO:0007669"/>
    <property type="project" value="InterPro"/>
</dbReference>
<sequence>MGLMVLHHQQGLMVLEQELVVEQDLVKVHFLLSLPCLKIMESMLTHCLYMFIHISHNIYVLWMQIFFNELVIDPGGYNFFRRILVGLIINSVMKFKHEVISKVLDSPVCVLGLGSETASVIDLNTRAHMNIPLYKFDTVPLLLGPVALEQEGCHQLGSRSFSVASMSSSDTHLTRSADIFKGIQSSKCSFSKSKIGIGNVQNVKTFCKAVQLIPGGGLRSIGPTVQKFENFLSKATLSIHIFANFQNLCTLMLIQRPDLTPWHAKLDPPETQIPLMVNCEPSQLSGASIRGLLALAALGLISEDATLTGAALAELLPHENNKDYLHHIAFLKAAQAAIKGNFQESRLILSRTLHLHPESASLWRSLSRQLLTSGTSIKSLNASSQAAAAATKLSQAAGENKYLAQDAITGVMSKLEGYQNPKRSGSLLAAQRAVLLCPGSPEAWATLIAAKARDKRSQTESQKYIKQLAGVWSQQSSQQLSKWLQKISVA</sequence>
<evidence type="ECO:0000313" key="3">
    <source>
        <dbReference type="EMBL" id="CAL4073857.1"/>
    </source>
</evidence>
<dbReference type="InterPro" id="IPR039226">
    <property type="entry name" value="Ski3/TTC37"/>
</dbReference>
<dbReference type="PANTHER" id="PTHR15704:SF7">
    <property type="entry name" value="SUPERKILLER COMPLEX PROTEIN 3"/>
    <property type="match status" value="1"/>
</dbReference>
<feature type="non-terminal residue" evidence="3">
    <location>
        <position position="490"/>
    </location>
</feature>
<name>A0AAV2Q9Q8_MEGNR</name>
<organism evidence="3 4">
    <name type="scientific">Meganyctiphanes norvegica</name>
    <name type="common">Northern krill</name>
    <name type="synonym">Thysanopoda norvegica</name>
    <dbReference type="NCBI Taxonomy" id="48144"/>
    <lineage>
        <taxon>Eukaryota</taxon>
        <taxon>Metazoa</taxon>
        <taxon>Ecdysozoa</taxon>
        <taxon>Arthropoda</taxon>
        <taxon>Crustacea</taxon>
        <taxon>Multicrustacea</taxon>
        <taxon>Malacostraca</taxon>
        <taxon>Eumalacostraca</taxon>
        <taxon>Eucarida</taxon>
        <taxon>Euphausiacea</taxon>
        <taxon>Euphausiidae</taxon>
        <taxon>Meganyctiphanes</taxon>
    </lineage>
</organism>
<proteinExistence type="predicted"/>
<dbReference type="AlphaFoldDB" id="A0AAV2Q9Q8"/>
<dbReference type="GO" id="GO:0055087">
    <property type="term" value="C:Ski complex"/>
    <property type="evidence" value="ECO:0007669"/>
    <property type="project" value="InterPro"/>
</dbReference>
<dbReference type="PANTHER" id="PTHR15704">
    <property type="entry name" value="SUPERKILLER 3 PROTEIN-RELATED"/>
    <property type="match status" value="1"/>
</dbReference>
<reference evidence="3 4" key="1">
    <citation type="submission" date="2024-05" db="EMBL/GenBank/DDBJ databases">
        <authorList>
            <person name="Wallberg A."/>
        </authorList>
    </citation>
    <scope>NUCLEOTIDE SEQUENCE [LARGE SCALE GENOMIC DNA]</scope>
</reference>
<comment type="caution">
    <text evidence="3">The sequence shown here is derived from an EMBL/GenBank/DDBJ whole genome shotgun (WGS) entry which is preliminary data.</text>
</comment>
<dbReference type="EMBL" id="CAXKWB010004506">
    <property type="protein sequence ID" value="CAL4073857.1"/>
    <property type="molecule type" value="Genomic_DNA"/>
</dbReference>
<gene>
    <name evidence="3" type="ORF">MNOR_LOCUS9344</name>
</gene>
<keyword evidence="4" id="KW-1185">Reference proteome</keyword>
<keyword evidence="1" id="KW-0677">Repeat</keyword>
<evidence type="ECO:0000256" key="1">
    <source>
        <dbReference type="ARBA" id="ARBA00022737"/>
    </source>
</evidence>
<dbReference type="Proteomes" id="UP001497623">
    <property type="component" value="Unassembled WGS sequence"/>
</dbReference>